<evidence type="ECO:0000256" key="8">
    <source>
        <dbReference type="PROSITE-ProRule" id="PRU01360"/>
    </source>
</evidence>
<keyword evidence="4 8" id="KW-0812">Transmembrane</keyword>
<sequence length="698" mass="77767">MKQYYSLLKAIGLSTSILYSMQSFAQEVDEEDLFEMSLEELMNVEIVSATKKSESLFEAPVSSYSISREEIASSGITSIPEALRLCPGVIVREMSNGNYDIHLRGLENTARYTNTVDQQNKYTLVMVNNRPVFSYEQGGTFWELLSIDLIDIERIEIVRGPAAPLFGPNAVTGVINIITRTPQKEGLYTSANAQIAPGQTTVGNLALGYGFSDKLHVTVSGNYQNRERFDDQYYFLADDKFSADLSEIADADLSYPDPSLAQEKYGLNAFINYKANENISFDLSAGMQDADVQKAYLSNRAPLHLTTNGGSSNYVNLAGQIYGLNARISHSEGDYYLMQETGPVATPVGFAITDATVDYQWQVHDKLSFRPGFNYQDIEYAVSVFGAAPTTSFGSVAGSLQGDYHPLENWRIIAAGRVDKFNTLDKAYLSYQLATTYTIQDKYVLRGAQSRSTNSVFWAPTFFSSEDEELKLASVTMSELGFRTQFSNNLSIDADIFRQHLEHLSLFLVTGIEFGTDPSAPPTVTIGYKNLPLTATQYGLTLSANYVANTRLQLKPFVTFQQTKVQDRPLGFNALPIDSVQNPTNIYTTVDEDQKSTPSVYGGFYANYKASKKWTINLNAYFFSGHTLYNEQELQQESTIGVGQIDGKMLLNSKVSYNVIDKLRLYVNARNLLGSETREFYGTDRTARSILFGASYNF</sequence>
<feature type="signal peptide" evidence="9">
    <location>
        <begin position="1"/>
        <end position="25"/>
    </location>
</feature>
<feature type="domain" description="TonB-dependent receptor plug" evidence="10">
    <location>
        <begin position="57"/>
        <end position="174"/>
    </location>
</feature>
<evidence type="ECO:0000256" key="2">
    <source>
        <dbReference type="ARBA" id="ARBA00022448"/>
    </source>
</evidence>
<dbReference type="EMBL" id="CP120682">
    <property type="protein sequence ID" value="WKN40266.1"/>
    <property type="molecule type" value="Genomic_DNA"/>
</dbReference>
<dbReference type="GO" id="GO:0044718">
    <property type="term" value="P:siderophore transmembrane transport"/>
    <property type="evidence" value="ECO:0007669"/>
    <property type="project" value="TreeGrafter"/>
</dbReference>
<dbReference type="GO" id="GO:0009279">
    <property type="term" value="C:cell outer membrane"/>
    <property type="evidence" value="ECO:0007669"/>
    <property type="project" value="UniProtKB-SubCell"/>
</dbReference>
<evidence type="ECO:0000256" key="5">
    <source>
        <dbReference type="ARBA" id="ARBA00022729"/>
    </source>
</evidence>
<comment type="subcellular location">
    <subcellularLocation>
        <location evidence="1 8">Cell outer membrane</location>
        <topology evidence="1 8">Multi-pass membrane protein</topology>
    </subcellularLocation>
</comment>
<evidence type="ECO:0000313" key="11">
    <source>
        <dbReference type="EMBL" id="WKN40266.1"/>
    </source>
</evidence>
<dbReference type="GO" id="GO:0015344">
    <property type="term" value="F:siderophore uptake transmembrane transporter activity"/>
    <property type="evidence" value="ECO:0007669"/>
    <property type="project" value="TreeGrafter"/>
</dbReference>
<keyword evidence="6 8" id="KW-0472">Membrane</keyword>
<evidence type="ECO:0000256" key="9">
    <source>
        <dbReference type="SAM" id="SignalP"/>
    </source>
</evidence>
<dbReference type="Gene3D" id="2.170.130.10">
    <property type="entry name" value="TonB-dependent receptor, plug domain"/>
    <property type="match status" value="1"/>
</dbReference>
<dbReference type="PANTHER" id="PTHR30069:SF29">
    <property type="entry name" value="HEMOGLOBIN AND HEMOGLOBIN-HAPTOGLOBIN-BINDING PROTEIN 1-RELATED"/>
    <property type="match status" value="1"/>
</dbReference>
<dbReference type="Pfam" id="PF07715">
    <property type="entry name" value="Plug"/>
    <property type="match status" value="1"/>
</dbReference>
<dbReference type="InterPro" id="IPR037066">
    <property type="entry name" value="Plug_dom_sf"/>
</dbReference>
<feature type="chain" id="PRO_5041290267" evidence="9">
    <location>
        <begin position="26"/>
        <end position="698"/>
    </location>
</feature>
<keyword evidence="11" id="KW-0675">Receptor</keyword>
<name>A0AA49Q0A2_9BACT</name>
<evidence type="ECO:0000256" key="7">
    <source>
        <dbReference type="ARBA" id="ARBA00023237"/>
    </source>
</evidence>
<dbReference type="InterPro" id="IPR012910">
    <property type="entry name" value="Plug_dom"/>
</dbReference>
<dbReference type="PROSITE" id="PS52016">
    <property type="entry name" value="TONB_DEPENDENT_REC_3"/>
    <property type="match status" value="1"/>
</dbReference>
<dbReference type="Gene3D" id="2.40.170.20">
    <property type="entry name" value="TonB-dependent receptor, beta-barrel domain"/>
    <property type="match status" value="1"/>
</dbReference>
<dbReference type="PANTHER" id="PTHR30069">
    <property type="entry name" value="TONB-DEPENDENT OUTER MEMBRANE RECEPTOR"/>
    <property type="match status" value="1"/>
</dbReference>
<reference evidence="11" key="1">
    <citation type="journal article" date="2023" name="Comput. Struct. Biotechnol. J.">
        <title>Discovery of a novel marine Bacteroidetes with a rich repertoire of carbohydrate-active enzymes.</title>
        <authorList>
            <person name="Chen B."/>
            <person name="Liu G."/>
            <person name="Chen Q."/>
            <person name="Wang H."/>
            <person name="Liu L."/>
            <person name="Tang K."/>
        </authorList>
    </citation>
    <scope>NUCLEOTIDE SEQUENCE</scope>
    <source>
        <strain evidence="11">TK19036</strain>
    </source>
</reference>
<comment type="similarity">
    <text evidence="8">Belongs to the TonB-dependent receptor family.</text>
</comment>
<evidence type="ECO:0000259" key="10">
    <source>
        <dbReference type="Pfam" id="PF07715"/>
    </source>
</evidence>
<evidence type="ECO:0000256" key="3">
    <source>
        <dbReference type="ARBA" id="ARBA00022452"/>
    </source>
</evidence>
<dbReference type="InterPro" id="IPR039426">
    <property type="entry name" value="TonB-dep_rcpt-like"/>
</dbReference>
<dbReference type="InterPro" id="IPR036942">
    <property type="entry name" value="Beta-barrel_TonB_sf"/>
</dbReference>
<evidence type="ECO:0000256" key="6">
    <source>
        <dbReference type="ARBA" id="ARBA00023136"/>
    </source>
</evidence>
<dbReference type="AlphaFoldDB" id="A0AA49Q0A2"/>
<gene>
    <name evidence="11" type="ORF">K4G66_16360</name>
</gene>
<keyword evidence="7 8" id="KW-0998">Cell outer membrane</keyword>
<organism evidence="11">
    <name type="scientific">Roseihalotalea indica</name>
    <dbReference type="NCBI Taxonomy" id="2867963"/>
    <lineage>
        <taxon>Bacteria</taxon>
        <taxon>Pseudomonadati</taxon>
        <taxon>Bacteroidota</taxon>
        <taxon>Cytophagia</taxon>
        <taxon>Cytophagales</taxon>
        <taxon>Catalimonadaceae</taxon>
        <taxon>Roseihalotalea</taxon>
    </lineage>
</organism>
<evidence type="ECO:0000256" key="1">
    <source>
        <dbReference type="ARBA" id="ARBA00004571"/>
    </source>
</evidence>
<keyword evidence="3 8" id="KW-1134">Transmembrane beta strand</keyword>
<dbReference type="SUPFAM" id="SSF56935">
    <property type="entry name" value="Porins"/>
    <property type="match status" value="1"/>
</dbReference>
<accession>A0AA49Q0A2</accession>
<protein>
    <submittedName>
        <fullName evidence="11">TonB-dependent receptor</fullName>
    </submittedName>
</protein>
<keyword evidence="5 9" id="KW-0732">Signal</keyword>
<proteinExistence type="inferred from homology"/>
<reference evidence="11" key="2">
    <citation type="journal article" date="2024" name="Antonie Van Leeuwenhoek">
        <title>Roseihalotalea indica gen. nov., sp. nov., a halophilic Bacteroidetes from mesopelagic Southwest Indian Ocean with higher carbohydrate metabolic potential.</title>
        <authorList>
            <person name="Chen B."/>
            <person name="Zhang M."/>
            <person name="Lin D."/>
            <person name="Ye J."/>
            <person name="Tang K."/>
        </authorList>
    </citation>
    <scope>NUCLEOTIDE SEQUENCE</scope>
    <source>
        <strain evidence="11">TK19036</strain>
    </source>
</reference>
<keyword evidence="2 8" id="KW-0813">Transport</keyword>
<evidence type="ECO:0000256" key="4">
    <source>
        <dbReference type="ARBA" id="ARBA00022692"/>
    </source>
</evidence>